<feature type="transmembrane region" description="Helical" evidence="2">
    <location>
        <begin position="737"/>
        <end position="755"/>
    </location>
</feature>
<reference evidence="3" key="1">
    <citation type="submission" date="2018-06" db="EMBL/GenBank/DDBJ databases">
        <title>Paenibacillus xerothermodurans sp. nov. an extremely dry heat resistant spore forming bacterium isolated from the soil of Cape Canaveral, Florida.</title>
        <authorList>
            <person name="Seuylemezian A."/>
            <person name="Kaur N."/>
            <person name="Patil P."/>
            <person name="Patil P."/>
            <person name="Mayilraj S."/>
            <person name="Vaishampayan P."/>
        </authorList>
    </citation>
    <scope>NUCLEOTIDE SEQUENCE [LARGE SCALE GENOMIC DNA]</scope>
    <source>
        <strain evidence="3">ATCC 27380</strain>
    </source>
</reference>
<feature type="transmembrane region" description="Helical" evidence="2">
    <location>
        <begin position="313"/>
        <end position="332"/>
    </location>
</feature>
<feature type="transmembrane region" description="Helical" evidence="2">
    <location>
        <begin position="259"/>
        <end position="279"/>
    </location>
</feature>
<keyword evidence="2" id="KW-1133">Transmembrane helix</keyword>
<dbReference type="PANTHER" id="PTHR38434:SF1">
    <property type="entry name" value="BLL2549 PROTEIN"/>
    <property type="match status" value="1"/>
</dbReference>
<comment type="caution">
    <text evidence="3">The sequence shown here is derived from an EMBL/GenBank/DDBJ whole genome shotgun (WGS) entry which is preliminary data.</text>
</comment>
<feature type="transmembrane region" description="Helical" evidence="2">
    <location>
        <begin position="502"/>
        <end position="521"/>
    </location>
</feature>
<feature type="transmembrane region" description="Helical" evidence="2">
    <location>
        <begin position="364"/>
        <end position="384"/>
    </location>
</feature>
<dbReference type="Pfam" id="PF10101">
    <property type="entry name" value="DUF2339"/>
    <property type="match status" value="1"/>
</dbReference>
<feature type="transmembrane region" description="Helical" evidence="2">
    <location>
        <begin position="338"/>
        <end position="357"/>
    </location>
</feature>
<protein>
    <submittedName>
        <fullName evidence="3">DUF2339 domain-containing protein</fullName>
    </submittedName>
</protein>
<keyword evidence="2" id="KW-0472">Membrane</keyword>
<feature type="transmembrane region" description="Helical" evidence="2">
    <location>
        <begin position="421"/>
        <end position="441"/>
    </location>
</feature>
<feature type="transmembrane region" description="Helical" evidence="2">
    <location>
        <begin position="478"/>
        <end position="496"/>
    </location>
</feature>
<feature type="transmembrane region" description="Helical" evidence="2">
    <location>
        <begin position="818"/>
        <end position="835"/>
    </location>
</feature>
<feature type="transmembrane region" description="Helical" evidence="2">
    <location>
        <begin position="598"/>
        <end position="617"/>
    </location>
</feature>
<feature type="transmembrane region" description="Helical" evidence="2">
    <location>
        <begin position="637"/>
        <end position="655"/>
    </location>
</feature>
<evidence type="ECO:0000256" key="1">
    <source>
        <dbReference type="SAM" id="Coils"/>
    </source>
</evidence>
<feature type="transmembrane region" description="Helical" evidence="2">
    <location>
        <begin position="557"/>
        <end position="577"/>
    </location>
</feature>
<feature type="transmembrane region" description="Helical" evidence="2">
    <location>
        <begin position="761"/>
        <end position="780"/>
    </location>
</feature>
<dbReference type="PANTHER" id="PTHR38434">
    <property type="entry name" value="BLL2549 PROTEIN"/>
    <property type="match status" value="1"/>
</dbReference>
<feature type="transmembrane region" description="Helical" evidence="2">
    <location>
        <begin position="528"/>
        <end position="545"/>
    </location>
</feature>
<evidence type="ECO:0000313" key="4">
    <source>
        <dbReference type="Proteomes" id="UP000214746"/>
    </source>
</evidence>
<evidence type="ECO:0000313" key="3">
    <source>
        <dbReference type="EMBL" id="PZE19559.1"/>
    </source>
</evidence>
<feature type="transmembrane region" description="Helical" evidence="2">
    <location>
        <begin position="792"/>
        <end position="812"/>
    </location>
</feature>
<proteinExistence type="predicted"/>
<feature type="transmembrane region" description="Helical" evidence="2">
    <location>
        <begin position="699"/>
        <end position="717"/>
    </location>
</feature>
<evidence type="ECO:0000256" key="2">
    <source>
        <dbReference type="SAM" id="Phobius"/>
    </source>
</evidence>
<keyword evidence="2" id="KW-0812">Transmembrane</keyword>
<keyword evidence="1" id="KW-0175">Coiled coil</keyword>
<sequence length="856" mass="97979">MNDFRDRLLFIRDNQNRLMKEYEALIDAYESNDIIHDNVKLRQQYEDYKFRWTELQAKYKQKEEENVKLRASLMERMLDEKLSILAASHEKLDTYFAAQSAAHSNRLHTFEQQATHDIDHLFREASSRLNGQQTEIIQKLEQLSADLNQKIAAHRKRMAEEEMRVQARVGHGLQSLAAEGISEETAERRIKQNQIEMKIGLNWINKLGILLIVIGVGAAFKYSYSTWFSGHMKGLAFFLLAALMLAGGEWFFHKNRQTFALGLLGGGISVFYGSIFYSYFLLDIINIYVSFALSVIVTAGAVLLSLRYRSRTICSLGLVGGYFPFFSYVGTFGLDGSAVYAAMGYLFLLNLLILLVSLRQRWVVVNYISFLFHAPSMVALVLLAHSEAAGMLYSALIFVMYLGITLYYPMKHQTRLSGWDVTLLALSTATSCGMLHVLFGKAGLEDFRGLLALIFCMVYFGLGRAAQRVIPQEKPTRVLFYATSLTFAVLMIPFQFSSSWLSTGWLVEGVLLIIYGGLYRYKQLERGGWGILLLCLLAFYLWDIPTELLRYYDNVNFNVKFSSIVLGTLGVSVFYALRAKQTAESHTVTAASNSLTELRVITVFKYFSVVNAWFYLLYEGGRLYNAAVPVGFSHYDFYERLYMAFVSIALAYTLSKTRVLYDRVVKYYCAFLYAMSYLICQYMTLNIPTLEPRYSYNTAANYIALALLLGFNVYVCFSGRRLLMAFLRRHRQSLEMYPILMGVYLFAIVTVFIDVQLRMGAMKLLFSLTYLFLAIGYIMYGFRKHYIYIRRLGLAITLFATGKLFLYDLSYLSTSSKIMAYFCFGLVLLGISFVYQKVSARLDETHDTQRKTDAKG</sequence>
<feature type="transmembrane region" description="Helical" evidence="2">
    <location>
        <begin position="285"/>
        <end position="306"/>
    </location>
</feature>
<dbReference type="EMBL" id="NHRJ02000015">
    <property type="protein sequence ID" value="PZE19559.1"/>
    <property type="molecule type" value="Genomic_DNA"/>
</dbReference>
<name>A0A2W1N476_PAEXE</name>
<feature type="transmembrane region" description="Helical" evidence="2">
    <location>
        <begin position="203"/>
        <end position="222"/>
    </location>
</feature>
<dbReference type="OrthoDB" id="2078443at2"/>
<dbReference type="RefSeq" id="WP_089201305.1">
    <property type="nucleotide sequence ID" value="NZ_NHRJ02000015.1"/>
</dbReference>
<keyword evidence="4" id="KW-1185">Reference proteome</keyword>
<dbReference type="Proteomes" id="UP000214746">
    <property type="component" value="Unassembled WGS sequence"/>
</dbReference>
<accession>A0A2W1N476</accession>
<feature type="transmembrane region" description="Helical" evidence="2">
    <location>
        <begin position="447"/>
        <end position="466"/>
    </location>
</feature>
<organism evidence="3 4">
    <name type="scientific">Paenibacillus xerothermodurans</name>
    <dbReference type="NCBI Taxonomy" id="1977292"/>
    <lineage>
        <taxon>Bacteria</taxon>
        <taxon>Bacillati</taxon>
        <taxon>Bacillota</taxon>
        <taxon>Bacilli</taxon>
        <taxon>Bacillales</taxon>
        <taxon>Paenibacillaceae</taxon>
        <taxon>Paenibacillus</taxon>
    </lineage>
</organism>
<feature type="transmembrane region" description="Helical" evidence="2">
    <location>
        <begin position="390"/>
        <end position="409"/>
    </location>
</feature>
<feature type="coiled-coil region" evidence="1">
    <location>
        <begin position="137"/>
        <end position="164"/>
    </location>
</feature>
<dbReference type="InterPro" id="IPR019286">
    <property type="entry name" value="DUF2339_TM"/>
</dbReference>
<gene>
    <name evidence="3" type="ORF">CBW46_017725</name>
</gene>
<feature type="transmembrane region" description="Helical" evidence="2">
    <location>
        <begin position="667"/>
        <end position="687"/>
    </location>
</feature>
<feature type="transmembrane region" description="Helical" evidence="2">
    <location>
        <begin position="234"/>
        <end position="252"/>
    </location>
</feature>
<dbReference type="AlphaFoldDB" id="A0A2W1N476"/>